<comment type="caution">
    <text evidence="1">The sequence shown here is derived from an EMBL/GenBank/DDBJ whole genome shotgun (WGS) entry which is preliminary data.</text>
</comment>
<dbReference type="RefSeq" id="XP_038736420.1">
    <property type="nucleotide sequence ID" value="XM_038873214.1"/>
</dbReference>
<dbReference type="GeneID" id="62146291"/>
<accession>A0A9P5IU15</accession>
<dbReference type="AlphaFoldDB" id="A0A9P5IU15"/>
<dbReference type="Proteomes" id="UP000710849">
    <property type="component" value="Unassembled WGS sequence"/>
</dbReference>
<protein>
    <submittedName>
        <fullName evidence="1">Uncharacterized protein</fullName>
    </submittedName>
</protein>
<name>A0A9P5IU15_9HELO</name>
<proteinExistence type="predicted"/>
<reference evidence="1 2" key="1">
    <citation type="journal article" date="2020" name="Genome Biol. Evol.">
        <title>Comparative genomics of Sclerotiniaceae.</title>
        <authorList>
            <person name="Valero Jimenez C.A."/>
            <person name="Steentjes M."/>
            <person name="Scholten O.E."/>
            <person name="Van Kan J.A.L."/>
        </authorList>
    </citation>
    <scope>NUCLEOTIDE SEQUENCE [LARGE SCALE GENOMIC DNA]</scope>
    <source>
        <strain evidence="1 2">MUCL 94</strain>
    </source>
</reference>
<sequence>MSSKEEVESAEYDINSMVPQRRKRFLTELPPEIIDRILSLLVRIGDRVRIGKTSRIMYKHSMPLIYESWSFDKYKHPGYCLWCFLRTAIEFPQSVSSVKTLDLRESEPPAPGKKSWDTDLRSVVSAEQFEVWEKSQRDDLNVFKNSRIRPWVLKYLDNWTNGLSEYILLFRWATGASLVESHGFENFALVVLNLIIQRLPNIEILHITSLSRAYELGAQDGLPLSAHYLQNLRTVYISRGSLKLPHSCFPGSSLLLRFWDLPRMRSVYTSGLISVAFDEQRWDKRSPDESQSVAELVLYSAITDLSLVRCNVSACRVFQIVSTLQELVRFRWTYKFPSSLSNEDERLDLGSKIIRKILDPYKGSLKELDLRFVEGISDRPLPKPGVQSKAKEKPLFLGDFSDFQVMTSLTIDPIVLTGRSLGDPIEHHMEDLLPQSLTYLALVCELSHTKELYPGPTSIRKQTWSDEVTSFANTLPASMRFLTEVQLIAPSPSPSPSPGTSLGWNGSTVERDELLEPVKRLFQEKGVICSITNVFPEDEFSDFRTISEDN</sequence>
<organism evidence="1 2">
    <name type="scientific">Botrytis byssoidea</name>
    <dbReference type="NCBI Taxonomy" id="139641"/>
    <lineage>
        <taxon>Eukaryota</taxon>
        <taxon>Fungi</taxon>
        <taxon>Dikarya</taxon>
        <taxon>Ascomycota</taxon>
        <taxon>Pezizomycotina</taxon>
        <taxon>Leotiomycetes</taxon>
        <taxon>Helotiales</taxon>
        <taxon>Sclerotiniaceae</taxon>
        <taxon>Botrytis</taxon>
    </lineage>
</organism>
<keyword evidence="2" id="KW-1185">Reference proteome</keyword>
<dbReference type="EMBL" id="RCSW01000004">
    <property type="protein sequence ID" value="KAF7951151.1"/>
    <property type="molecule type" value="Genomic_DNA"/>
</dbReference>
<gene>
    <name evidence="1" type="ORF">EAE97_002702</name>
</gene>
<evidence type="ECO:0000313" key="2">
    <source>
        <dbReference type="Proteomes" id="UP000710849"/>
    </source>
</evidence>
<evidence type="ECO:0000313" key="1">
    <source>
        <dbReference type="EMBL" id="KAF7951151.1"/>
    </source>
</evidence>